<dbReference type="InterPro" id="IPR050266">
    <property type="entry name" value="AB_hydrolase_sf"/>
</dbReference>
<evidence type="ECO:0000256" key="1">
    <source>
        <dbReference type="ARBA" id="ARBA00022801"/>
    </source>
</evidence>
<name>A0ABN3VMX6_9PSEU</name>
<feature type="domain" description="AB hydrolase-1" evidence="2">
    <location>
        <begin position="27"/>
        <end position="255"/>
    </location>
</feature>
<dbReference type="SUPFAM" id="SSF53474">
    <property type="entry name" value="alpha/beta-Hydrolases"/>
    <property type="match status" value="1"/>
</dbReference>
<dbReference type="PANTHER" id="PTHR43798">
    <property type="entry name" value="MONOACYLGLYCEROL LIPASE"/>
    <property type="match status" value="1"/>
</dbReference>
<dbReference type="GO" id="GO:0016787">
    <property type="term" value="F:hydrolase activity"/>
    <property type="evidence" value="ECO:0007669"/>
    <property type="project" value="UniProtKB-KW"/>
</dbReference>
<dbReference type="InterPro" id="IPR029058">
    <property type="entry name" value="AB_hydrolase_fold"/>
</dbReference>
<comment type="caution">
    <text evidence="3">The sequence shown here is derived from an EMBL/GenBank/DDBJ whole genome shotgun (WGS) entry which is preliminary data.</text>
</comment>
<reference evidence="3 4" key="1">
    <citation type="journal article" date="2019" name="Int. J. Syst. Evol. Microbiol.">
        <title>The Global Catalogue of Microorganisms (GCM) 10K type strain sequencing project: providing services to taxonomists for standard genome sequencing and annotation.</title>
        <authorList>
            <consortium name="The Broad Institute Genomics Platform"/>
            <consortium name="The Broad Institute Genome Sequencing Center for Infectious Disease"/>
            <person name="Wu L."/>
            <person name="Ma J."/>
        </authorList>
    </citation>
    <scope>NUCLEOTIDE SEQUENCE [LARGE SCALE GENOMIC DNA]</scope>
    <source>
        <strain evidence="3 4">JCM 9383</strain>
    </source>
</reference>
<dbReference type="Proteomes" id="UP001500979">
    <property type="component" value="Unassembled WGS sequence"/>
</dbReference>
<dbReference type="EMBL" id="BAAAUX010000043">
    <property type="protein sequence ID" value="GAA2821037.1"/>
    <property type="molecule type" value="Genomic_DNA"/>
</dbReference>
<keyword evidence="1 3" id="KW-0378">Hydrolase</keyword>
<evidence type="ECO:0000313" key="3">
    <source>
        <dbReference type="EMBL" id="GAA2821037.1"/>
    </source>
</evidence>
<protein>
    <submittedName>
        <fullName evidence="3">Alpha/beta hydrolase</fullName>
    </submittedName>
</protein>
<accession>A0ABN3VMX6</accession>
<gene>
    <name evidence="3" type="ORF">GCM10010470_65400</name>
</gene>
<dbReference type="PANTHER" id="PTHR43798:SF31">
    <property type="entry name" value="AB HYDROLASE SUPERFAMILY PROTEIN YCLE"/>
    <property type="match status" value="1"/>
</dbReference>
<evidence type="ECO:0000259" key="2">
    <source>
        <dbReference type="Pfam" id="PF00561"/>
    </source>
</evidence>
<keyword evidence="4" id="KW-1185">Reference proteome</keyword>
<dbReference type="Pfam" id="PF00561">
    <property type="entry name" value="Abhydrolase_1"/>
    <property type="match status" value="1"/>
</dbReference>
<dbReference type="Gene3D" id="3.40.50.1820">
    <property type="entry name" value="alpha/beta hydrolase"/>
    <property type="match status" value="1"/>
</dbReference>
<evidence type="ECO:0000313" key="4">
    <source>
        <dbReference type="Proteomes" id="UP001500979"/>
    </source>
</evidence>
<proteinExistence type="predicted"/>
<dbReference type="InterPro" id="IPR000073">
    <property type="entry name" value="AB_hydrolase_1"/>
</dbReference>
<dbReference type="RefSeq" id="WP_344686253.1">
    <property type="nucleotide sequence ID" value="NZ_BAAAUX010000043.1"/>
</dbReference>
<sequence length="267" mass="28771">MTTLTVPTPDGLALAATTHGDPAAPEILFVHGLGQSRLSWQRQVDALADRFRIVTFDLRGHGASSRPDAPDAYTDGARWAADIQAVIDAAELRRPTAVGWSFGGFAIGHYLKHQGPDRLRGVALTGAVTRMSPELLQPEAIELGPKVTSPDVAERIRGIRETLALTFPTPLDDSDHLQALAFNAMPPTALLNGYGQVTNDGIDEAFAAPSRLWLTYGSKDGIVRPAMAERVLGLNPNATLTVYPTAGHAPFWDEPTRFNRELTEFAG</sequence>
<organism evidence="3 4">
    <name type="scientific">Saccharopolyspora taberi</name>
    <dbReference type="NCBI Taxonomy" id="60895"/>
    <lineage>
        <taxon>Bacteria</taxon>
        <taxon>Bacillati</taxon>
        <taxon>Actinomycetota</taxon>
        <taxon>Actinomycetes</taxon>
        <taxon>Pseudonocardiales</taxon>
        <taxon>Pseudonocardiaceae</taxon>
        <taxon>Saccharopolyspora</taxon>
    </lineage>
</organism>